<keyword evidence="3" id="KW-1185">Reference proteome</keyword>
<dbReference type="Proteomes" id="UP001597252">
    <property type="component" value="Unassembled WGS sequence"/>
</dbReference>
<dbReference type="EMBL" id="JBHTON010000003">
    <property type="protein sequence ID" value="MFD1483884.1"/>
    <property type="molecule type" value="Genomic_DNA"/>
</dbReference>
<comment type="caution">
    <text evidence="2">The sequence shown here is derived from an EMBL/GenBank/DDBJ whole genome shotgun (WGS) entry which is preliminary data.</text>
</comment>
<keyword evidence="1" id="KW-0472">Membrane</keyword>
<protein>
    <submittedName>
        <fullName evidence="2">Uncharacterized protein</fullName>
    </submittedName>
</protein>
<keyword evidence="1" id="KW-1133">Transmembrane helix</keyword>
<dbReference type="RefSeq" id="WP_274379965.1">
    <property type="nucleotide sequence ID" value="NZ_JBHTON010000003.1"/>
</dbReference>
<evidence type="ECO:0000313" key="2">
    <source>
        <dbReference type="EMBL" id="MFD1483884.1"/>
    </source>
</evidence>
<proteinExistence type="predicted"/>
<feature type="transmembrane region" description="Helical" evidence="1">
    <location>
        <begin position="12"/>
        <end position="36"/>
    </location>
</feature>
<keyword evidence="1" id="KW-0812">Transmembrane</keyword>
<gene>
    <name evidence="2" type="ORF">ACFQ5J_01300</name>
</gene>
<name>A0ABW4E2T6_9LACO</name>
<accession>A0ABW4E2T6</accession>
<reference evidence="3" key="1">
    <citation type="journal article" date="2019" name="Int. J. Syst. Evol. Microbiol.">
        <title>The Global Catalogue of Microorganisms (GCM) 10K type strain sequencing project: providing services to taxonomists for standard genome sequencing and annotation.</title>
        <authorList>
            <consortium name="The Broad Institute Genomics Platform"/>
            <consortium name="The Broad Institute Genome Sequencing Center for Infectious Disease"/>
            <person name="Wu L."/>
            <person name="Ma J."/>
        </authorList>
    </citation>
    <scope>NUCLEOTIDE SEQUENCE [LARGE SCALE GENOMIC DNA]</scope>
    <source>
        <strain evidence="3">CCM 8903</strain>
    </source>
</reference>
<evidence type="ECO:0000256" key="1">
    <source>
        <dbReference type="SAM" id="Phobius"/>
    </source>
</evidence>
<organism evidence="2 3">
    <name type="scientific">Lacticaseibacillus baoqingensis</name>
    <dbReference type="NCBI Taxonomy" id="2486013"/>
    <lineage>
        <taxon>Bacteria</taxon>
        <taxon>Bacillati</taxon>
        <taxon>Bacillota</taxon>
        <taxon>Bacilli</taxon>
        <taxon>Lactobacillales</taxon>
        <taxon>Lactobacillaceae</taxon>
        <taxon>Lacticaseibacillus</taxon>
    </lineage>
</organism>
<evidence type="ECO:0000313" key="3">
    <source>
        <dbReference type="Proteomes" id="UP001597252"/>
    </source>
</evidence>
<sequence>MAKQTLRPWGILATVAGGVTLVAGALSLTSGILVLINTKAK</sequence>